<reference evidence="1" key="1">
    <citation type="submission" date="2022-11" db="EMBL/GenBank/DDBJ databases">
        <title>Centuries of genome instability and evolution in soft-shell clam transmissible cancer (bioRxiv).</title>
        <authorList>
            <person name="Hart S.F.M."/>
            <person name="Yonemitsu M.A."/>
            <person name="Giersch R.M."/>
            <person name="Beal B.F."/>
            <person name="Arriagada G."/>
            <person name="Davis B.W."/>
            <person name="Ostrander E.A."/>
            <person name="Goff S.P."/>
            <person name="Metzger M.J."/>
        </authorList>
    </citation>
    <scope>NUCLEOTIDE SEQUENCE</scope>
    <source>
        <strain evidence="1">MELC-2E11</strain>
        <tissue evidence="1">Siphon/mantle</tissue>
    </source>
</reference>
<dbReference type="InterPro" id="IPR051057">
    <property type="entry name" value="PI-PLC_domain"/>
</dbReference>
<sequence>MNILKSDVVRKTVHIHRHICVFGLLKSLITSMSKGRIRRRKGGGGKQVEDAHRDRVVLGADWMTGLPERYRDVPLCCLAIPGSHNSCSVYRDEESNVDQRSDPIYRQYVDHMGELANKISHRWTVTQSLSITEQLDAGVRYLDIRVTARQGDREDLNVYFRNGPNIIIILKEIRRWMDLHPKECEQQHTCVWPNEYIGYLHPQAQSTRDMIDRLNTRYQHGRPPHVFFSWDGVLTTTNEYLANNLHSTLRDSLSRPATRALCNWVRNKDIRHGDMNIVVADFVETSSFVDEVIRVNYELRELRKYDFESCVCNIL</sequence>
<accession>A0ABY7E0A1</accession>
<dbReference type="EMBL" id="CP111015">
    <property type="protein sequence ID" value="WAR03195.1"/>
    <property type="molecule type" value="Genomic_DNA"/>
</dbReference>
<proteinExistence type="predicted"/>
<name>A0ABY7E0A1_MYAAR</name>
<keyword evidence="2" id="KW-1185">Reference proteome</keyword>
<protein>
    <submittedName>
        <fullName evidence="1">PLCX3-like protein</fullName>
    </submittedName>
</protein>
<dbReference type="PANTHER" id="PTHR13593">
    <property type="match status" value="1"/>
</dbReference>
<dbReference type="Gene3D" id="3.20.20.190">
    <property type="entry name" value="Phosphatidylinositol (PI) phosphodiesterase"/>
    <property type="match status" value="1"/>
</dbReference>
<gene>
    <name evidence="1" type="ORF">MAR_009753</name>
</gene>
<dbReference type="InterPro" id="IPR017946">
    <property type="entry name" value="PLC-like_Pdiesterase_TIM-brl"/>
</dbReference>
<dbReference type="SUPFAM" id="SSF51695">
    <property type="entry name" value="PLC-like phosphodiesterases"/>
    <property type="match status" value="1"/>
</dbReference>
<evidence type="ECO:0000313" key="1">
    <source>
        <dbReference type="EMBL" id="WAR03195.1"/>
    </source>
</evidence>
<evidence type="ECO:0000313" key="2">
    <source>
        <dbReference type="Proteomes" id="UP001164746"/>
    </source>
</evidence>
<dbReference type="Proteomes" id="UP001164746">
    <property type="component" value="Chromosome 4"/>
</dbReference>
<organism evidence="1 2">
    <name type="scientific">Mya arenaria</name>
    <name type="common">Soft-shell clam</name>
    <dbReference type="NCBI Taxonomy" id="6604"/>
    <lineage>
        <taxon>Eukaryota</taxon>
        <taxon>Metazoa</taxon>
        <taxon>Spiralia</taxon>
        <taxon>Lophotrochozoa</taxon>
        <taxon>Mollusca</taxon>
        <taxon>Bivalvia</taxon>
        <taxon>Autobranchia</taxon>
        <taxon>Heteroconchia</taxon>
        <taxon>Euheterodonta</taxon>
        <taxon>Imparidentia</taxon>
        <taxon>Neoheterodontei</taxon>
        <taxon>Myida</taxon>
        <taxon>Myoidea</taxon>
        <taxon>Myidae</taxon>
        <taxon>Mya</taxon>
    </lineage>
</organism>
<dbReference type="PANTHER" id="PTHR13593:SF113">
    <property type="entry name" value="SI:DKEY-266F7.9"/>
    <property type="match status" value="1"/>
</dbReference>